<evidence type="ECO:0000313" key="2">
    <source>
        <dbReference type="EMBL" id="KDR69928.1"/>
    </source>
</evidence>
<evidence type="ECO:0000256" key="1">
    <source>
        <dbReference type="SAM" id="Phobius"/>
    </source>
</evidence>
<keyword evidence="1" id="KW-1133">Transmembrane helix</keyword>
<gene>
    <name evidence="2" type="ORF">GALMADRAFT_897500</name>
</gene>
<protein>
    <submittedName>
        <fullName evidence="2">Uncharacterized protein</fullName>
    </submittedName>
</protein>
<dbReference type="HOGENOM" id="CLU_2941899_0_0_1"/>
<accession>A0A067ST47</accession>
<dbReference type="Proteomes" id="UP000027222">
    <property type="component" value="Unassembled WGS sequence"/>
</dbReference>
<feature type="transmembrane region" description="Helical" evidence="1">
    <location>
        <begin position="6"/>
        <end position="28"/>
    </location>
</feature>
<sequence length="60" mass="6881">MCNHWSSFKILMALTPARMALCLISLIICRRKLNSKGSDIFQRSRHINEATTEVISMTNQ</sequence>
<keyword evidence="1" id="KW-0812">Transmembrane</keyword>
<organism evidence="2 3">
    <name type="scientific">Galerina marginata (strain CBS 339.88)</name>
    <dbReference type="NCBI Taxonomy" id="685588"/>
    <lineage>
        <taxon>Eukaryota</taxon>
        <taxon>Fungi</taxon>
        <taxon>Dikarya</taxon>
        <taxon>Basidiomycota</taxon>
        <taxon>Agaricomycotina</taxon>
        <taxon>Agaricomycetes</taxon>
        <taxon>Agaricomycetidae</taxon>
        <taxon>Agaricales</taxon>
        <taxon>Agaricineae</taxon>
        <taxon>Strophariaceae</taxon>
        <taxon>Galerina</taxon>
    </lineage>
</organism>
<keyword evidence="3" id="KW-1185">Reference proteome</keyword>
<dbReference type="EMBL" id="KL142399">
    <property type="protein sequence ID" value="KDR69928.1"/>
    <property type="molecule type" value="Genomic_DNA"/>
</dbReference>
<reference evidence="3" key="1">
    <citation type="journal article" date="2014" name="Proc. Natl. Acad. Sci. U.S.A.">
        <title>Extensive sampling of basidiomycete genomes demonstrates inadequacy of the white-rot/brown-rot paradigm for wood decay fungi.</title>
        <authorList>
            <person name="Riley R."/>
            <person name="Salamov A.A."/>
            <person name="Brown D.W."/>
            <person name="Nagy L.G."/>
            <person name="Floudas D."/>
            <person name="Held B.W."/>
            <person name="Levasseur A."/>
            <person name="Lombard V."/>
            <person name="Morin E."/>
            <person name="Otillar R."/>
            <person name="Lindquist E.A."/>
            <person name="Sun H."/>
            <person name="LaButti K.M."/>
            <person name="Schmutz J."/>
            <person name="Jabbour D."/>
            <person name="Luo H."/>
            <person name="Baker S.E."/>
            <person name="Pisabarro A.G."/>
            <person name="Walton J.D."/>
            <person name="Blanchette R.A."/>
            <person name="Henrissat B."/>
            <person name="Martin F."/>
            <person name="Cullen D."/>
            <person name="Hibbett D.S."/>
            <person name="Grigoriev I.V."/>
        </authorList>
    </citation>
    <scope>NUCLEOTIDE SEQUENCE [LARGE SCALE GENOMIC DNA]</scope>
    <source>
        <strain evidence="3">CBS 339.88</strain>
    </source>
</reference>
<proteinExistence type="predicted"/>
<evidence type="ECO:0000313" key="3">
    <source>
        <dbReference type="Proteomes" id="UP000027222"/>
    </source>
</evidence>
<name>A0A067ST47_GALM3</name>
<keyword evidence="1" id="KW-0472">Membrane</keyword>
<dbReference type="AlphaFoldDB" id="A0A067ST47"/>